<name>A0A4C1TBZ5_EUMVA</name>
<evidence type="ECO:0000313" key="3">
    <source>
        <dbReference type="Proteomes" id="UP000299102"/>
    </source>
</evidence>
<proteinExistence type="predicted"/>
<evidence type="ECO:0000313" key="2">
    <source>
        <dbReference type="EMBL" id="GBP11992.1"/>
    </source>
</evidence>
<evidence type="ECO:0000256" key="1">
    <source>
        <dbReference type="SAM" id="MobiDB-lite"/>
    </source>
</evidence>
<sequence>MARREPLEFSFVRPSIRPYVTGAEPRSPAGKSVNSEEKLRILSTERRSCETPRSSAGVTSSSAEGAGAERKVGSLRLRFAPLRNSGSSETIADSPQPAELRMRSVTDGRERGVEQALSVDVGHVIWTPARAAPPGGARRV</sequence>
<protein>
    <submittedName>
        <fullName evidence="2">Uncharacterized protein</fullName>
    </submittedName>
</protein>
<comment type="caution">
    <text evidence="2">The sequence shown here is derived from an EMBL/GenBank/DDBJ whole genome shotgun (WGS) entry which is preliminary data.</text>
</comment>
<organism evidence="2 3">
    <name type="scientific">Eumeta variegata</name>
    <name type="common">Bagworm moth</name>
    <name type="synonym">Eumeta japonica</name>
    <dbReference type="NCBI Taxonomy" id="151549"/>
    <lineage>
        <taxon>Eukaryota</taxon>
        <taxon>Metazoa</taxon>
        <taxon>Ecdysozoa</taxon>
        <taxon>Arthropoda</taxon>
        <taxon>Hexapoda</taxon>
        <taxon>Insecta</taxon>
        <taxon>Pterygota</taxon>
        <taxon>Neoptera</taxon>
        <taxon>Endopterygota</taxon>
        <taxon>Lepidoptera</taxon>
        <taxon>Glossata</taxon>
        <taxon>Ditrysia</taxon>
        <taxon>Tineoidea</taxon>
        <taxon>Psychidae</taxon>
        <taxon>Oiketicinae</taxon>
        <taxon>Eumeta</taxon>
    </lineage>
</organism>
<reference evidence="2 3" key="1">
    <citation type="journal article" date="2019" name="Commun. Biol.">
        <title>The bagworm genome reveals a unique fibroin gene that provides high tensile strength.</title>
        <authorList>
            <person name="Kono N."/>
            <person name="Nakamura H."/>
            <person name="Ohtoshi R."/>
            <person name="Tomita M."/>
            <person name="Numata K."/>
            <person name="Arakawa K."/>
        </authorList>
    </citation>
    <scope>NUCLEOTIDE SEQUENCE [LARGE SCALE GENOMIC DNA]</scope>
</reference>
<feature type="compositionally biased region" description="Basic and acidic residues" evidence="1">
    <location>
        <begin position="34"/>
        <end position="50"/>
    </location>
</feature>
<accession>A0A4C1TBZ5</accession>
<gene>
    <name evidence="2" type="ORF">EVAR_5839_1</name>
</gene>
<dbReference type="AlphaFoldDB" id="A0A4C1TBZ5"/>
<dbReference type="EMBL" id="BGZK01000049">
    <property type="protein sequence ID" value="GBP11992.1"/>
    <property type="molecule type" value="Genomic_DNA"/>
</dbReference>
<keyword evidence="3" id="KW-1185">Reference proteome</keyword>
<feature type="compositionally biased region" description="Polar residues" evidence="1">
    <location>
        <begin position="51"/>
        <end position="63"/>
    </location>
</feature>
<feature type="region of interest" description="Disordered" evidence="1">
    <location>
        <begin position="14"/>
        <end position="70"/>
    </location>
</feature>
<dbReference type="Proteomes" id="UP000299102">
    <property type="component" value="Unassembled WGS sequence"/>
</dbReference>